<dbReference type="AlphaFoldDB" id="A0A0P7BF05"/>
<reference evidence="5 6" key="1">
    <citation type="submission" date="2015-07" db="EMBL/GenBank/DDBJ databases">
        <title>The draft genome sequence of Leadbetterella sp. JN14-9.</title>
        <authorList>
            <person name="Liu Y."/>
            <person name="Du J."/>
            <person name="Shao Z."/>
        </authorList>
    </citation>
    <scope>NUCLEOTIDE SEQUENCE [LARGE SCALE GENOMIC DNA]</scope>
    <source>
        <strain evidence="5 6">JN14-9</strain>
    </source>
</reference>
<dbReference type="EC" id="3.1.1.-" evidence="3"/>
<dbReference type="InterPro" id="IPR050309">
    <property type="entry name" value="Type-B_Carboxylest/Lipase"/>
</dbReference>
<comment type="caution">
    <text evidence="5">The sequence shown here is derived from an EMBL/GenBank/DDBJ whole genome shotgun (WGS) entry which is preliminary data.</text>
</comment>
<feature type="chain" id="PRO_5005964527" description="Carboxylic ester hydrolase" evidence="3">
    <location>
        <begin position="22"/>
        <end position="499"/>
    </location>
</feature>
<dbReference type="PROSITE" id="PS00122">
    <property type="entry name" value="CARBOXYLESTERASE_B_1"/>
    <property type="match status" value="1"/>
</dbReference>
<dbReference type="Gene3D" id="3.40.50.1820">
    <property type="entry name" value="alpha/beta hydrolase"/>
    <property type="match status" value="1"/>
</dbReference>
<feature type="domain" description="Carboxylesterase type B" evidence="4">
    <location>
        <begin position="22"/>
        <end position="493"/>
    </location>
</feature>
<evidence type="ECO:0000259" key="4">
    <source>
        <dbReference type="Pfam" id="PF00135"/>
    </source>
</evidence>
<keyword evidence="6" id="KW-1185">Reference proteome</keyword>
<dbReference type="ESTHER" id="9bact-a0a0p7bf05">
    <property type="family name" value="Carb_B_Bacteria"/>
</dbReference>
<dbReference type="Proteomes" id="UP000050454">
    <property type="component" value="Unassembled WGS sequence"/>
</dbReference>
<evidence type="ECO:0000313" key="6">
    <source>
        <dbReference type="Proteomes" id="UP000050454"/>
    </source>
</evidence>
<dbReference type="InterPro" id="IPR002018">
    <property type="entry name" value="CarbesteraseB"/>
</dbReference>
<gene>
    <name evidence="5" type="ORF">AFM12_01930</name>
</gene>
<evidence type="ECO:0000256" key="2">
    <source>
        <dbReference type="ARBA" id="ARBA00022801"/>
    </source>
</evidence>
<dbReference type="InterPro" id="IPR029058">
    <property type="entry name" value="AB_hydrolase_fold"/>
</dbReference>
<accession>A0A0P7BF05</accession>
<dbReference type="GO" id="GO:0016787">
    <property type="term" value="F:hydrolase activity"/>
    <property type="evidence" value="ECO:0007669"/>
    <property type="project" value="UniProtKB-KW"/>
</dbReference>
<dbReference type="OrthoDB" id="9775851at2"/>
<evidence type="ECO:0000256" key="3">
    <source>
        <dbReference type="RuleBase" id="RU361235"/>
    </source>
</evidence>
<keyword evidence="2 3" id="KW-0378">Hydrolase</keyword>
<dbReference type="SUPFAM" id="SSF53474">
    <property type="entry name" value="alpha/beta-Hydrolases"/>
    <property type="match status" value="1"/>
</dbReference>
<protein>
    <recommendedName>
        <fullName evidence="3">Carboxylic ester hydrolase</fullName>
        <ecNumber evidence="3">3.1.1.-</ecNumber>
    </recommendedName>
</protein>
<comment type="similarity">
    <text evidence="1 3">Belongs to the type-B carboxylesterase/lipase family.</text>
</comment>
<feature type="signal peptide" evidence="3">
    <location>
        <begin position="1"/>
        <end position="21"/>
    </location>
</feature>
<organism evidence="5 6">
    <name type="scientific">Jiulongibacter sediminis</name>
    <dbReference type="NCBI Taxonomy" id="1605367"/>
    <lineage>
        <taxon>Bacteria</taxon>
        <taxon>Pseudomonadati</taxon>
        <taxon>Bacteroidota</taxon>
        <taxon>Cytophagia</taxon>
        <taxon>Cytophagales</taxon>
        <taxon>Leadbetterellaceae</taxon>
        <taxon>Jiulongibacter</taxon>
    </lineage>
</organism>
<dbReference type="Pfam" id="PF00135">
    <property type="entry name" value="COesterase"/>
    <property type="match status" value="1"/>
</dbReference>
<dbReference type="EMBL" id="LGTQ01000005">
    <property type="protein sequence ID" value="KPM49399.1"/>
    <property type="molecule type" value="Genomic_DNA"/>
</dbReference>
<evidence type="ECO:0000313" key="5">
    <source>
        <dbReference type="EMBL" id="KPM49399.1"/>
    </source>
</evidence>
<proteinExistence type="inferred from homology"/>
<dbReference type="STRING" id="1605367.AFM12_01930"/>
<sequence>MKYILLLFSVAILASCQPEIAEVVNVEGGQIEGYTKDNLHIYKGIPFAAPPVGDLRWKEPQPLESWDGIKETKAFSASPFQNNPQPFYCWSKEFIAPPEPLSEDCLYLNVWTGAKNTDEKRPVFVWIYGGGFNSGSTACDIYDGEEYAKDGVVFVSLNYRVGPLGFMSHPELTEEQGGHSGNYGLLDQVAGLKWVQENIEAFGGDPENVTIGGQSAGSMAVHALMASPLAKGLFNKAIAMSGGYGAALRTFAQADADALGVQLQEALGAEDLADMRSMSSEQIQEAVSKVQGRFALVTDGYMLPEGAYENKASVVPVLTGWTKDDGGFLAGPQMTLEQYTNNIKERYSENADEYLTVFNAETDEDAAKMQTRISTLGFAGVPARKLALSSNEPVFVYEVAHAPTDKPDFPHYGAFHTSDVPYALRNLHTWDRPWQDHDMKVQEVLSSYYLNFIKTGNPNAEGLPEWKNYTEDNGYVQVVDNEIAGRENYYAKEFELLTK</sequence>
<dbReference type="PROSITE" id="PS51257">
    <property type="entry name" value="PROKAR_LIPOPROTEIN"/>
    <property type="match status" value="1"/>
</dbReference>
<dbReference type="PANTHER" id="PTHR11559">
    <property type="entry name" value="CARBOXYLESTERASE"/>
    <property type="match status" value="1"/>
</dbReference>
<keyword evidence="3" id="KW-0732">Signal</keyword>
<evidence type="ECO:0000256" key="1">
    <source>
        <dbReference type="ARBA" id="ARBA00005964"/>
    </source>
</evidence>
<dbReference type="InterPro" id="IPR019826">
    <property type="entry name" value="Carboxylesterase_B_AS"/>
</dbReference>
<dbReference type="RefSeq" id="WP_055143590.1">
    <property type="nucleotide sequence ID" value="NZ_JXSZ01000005.1"/>
</dbReference>
<name>A0A0P7BF05_9BACT</name>